<reference evidence="2 3" key="1">
    <citation type="submission" date="2018-05" db="EMBL/GenBank/DDBJ databases">
        <title>Comparative genomics of bacterial root endophytes of switchgrass collected from native prairies over two seasons.</title>
        <authorList>
            <person name="Tang Y."/>
        </authorList>
    </citation>
    <scope>NUCLEOTIDE SEQUENCE [LARGE SCALE GENOMIC DNA]</scope>
    <source>
        <strain evidence="2 3">NFIX32</strain>
    </source>
</reference>
<gene>
    <name evidence="2" type="ORF">NA66_10284</name>
</gene>
<accession>A0A318I3B9</accession>
<evidence type="ECO:0008006" key="4">
    <source>
        <dbReference type="Google" id="ProtNLM"/>
    </source>
</evidence>
<evidence type="ECO:0000313" key="3">
    <source>
        <dbReference type="Proteomes" id="UP000247755"/>
    </source>
</evidence>
<dbReference type="AlphaFoldDB" id="A0A318I3B9"/>
<evidence type="ECO:0000313" key="2">
    <source>
        <dbReference type="EMBL" id="PXX25298.1"/>
    </source>
</evidence>
<feature type="transmembrane region" description="Helical" evidence="1">
    <location>
        <begin position="428"/>
        <end position="449"/>
    </location>
</feature>
<name>A0A318I3B9_BURPY</name>
<sequence>MKRTWTVPNVGEYQYGKPPSIWWCVLAIVVIQIAGMLIAVLTWEQGKPVISELFFVRALLLPLLVSGAVCGVIYCSYEEWIERVDWWNFLCRSERATWRRWAQAHVVIVDSVALTPEPELAERLLGLEGSAPMNPGKILALPASNGSAGVSRLERVLEQLLTPFAASLARHARSRVVDVILQSAGKEDLTELRAVWKRLNLPDLVQFGWVPFGAKQTSIQTWFDEGRKSDFRLLLACQMHAEGAEPAWSEAAVAMLLTSPRVIEDFNGKLRPQARLFRPIAMPFDSVVDALETLLASEQTPRVRIRHAWLSDLPPPGRHATLGAIKDAGLELPVHDVDRAIGKPGPVNELLLQVLAAQMVAHGQGAQLVASPNAQQMRLNLVGAQSAPVPRVEAGYMRRLSLSVSVGGSCCLILIMVALNALNASTGWFRACLAGFVLLFLIQLGGSFLRRRLLEDDFYRQLRRMGAWI</sequence>
<comment type="caution">
    <text evidence="2">The sequence shown here is derived from an EMBL/GenBank/DDBJ whole genome shotgun (WGS) entry which is preliminary data.</text>
</comment>
<organism evidence="2 3">
    <name type="scientific">Burkholderia pyrrocinia</name>
    <name type="common">Pseudomonas pyrrocinia</name>
    <dbReference type="NCBI Taxonomy" id="60550"/>
    <lineage>
        <taxon>Bacteria</taxon>
        <taxon>Pseudomonadati</taxon>
        <taxon>Pseudomonadota</taxon>
        <taxon>Betaproteobacteria</taxon>
        <taxon>Burkholderiales</taxon>
        <taxon>Burkholderiaceae</taxon>
        <taxon>Burkholderia</taxon>
        <taxon>Burkholderia cepacia complex</taxon>
    </lineage>
</organism>
<dbReference type="RefSeq" id="WP_072444160.1">
    <property type="nucleotide sequence ID" value="NZ_QJJY01000028.1"/>
</dbReference>
<evidence type="ECO:0000256" key="1">
    <source>
        <dbReference type="SAM" id="Phobius"/>
    </source>
</evidence>
<feature type="transmembrane region" description="Helical" evidence="1">
    <location>
        <begin position="21"/>
        <end position="43"/>
    </location>
</feature>
<feature type="transmembrane region" description="Helical" evidence="1">
    <location>
        <begin position="400"/>
        <end position="422"/>
    </location>
</feature>
<protein>
    <recommendedName>
        <fullName evidence="4">Type VI secretion protein</fullName>
    </recommendedName>
</protein>
<keyword evidence="1" id="KW-0472">Membrane</keyword>
<keyword evidence="1" id="KW-1133">Transmembrane helix</keyword>
<feature type="transmembrane region" description="Helical" evidence="1">
    <location>
        <begin position="55"/>
        <end position="77"/>
    </location>
</feature>
<dbReference type="Proteomes" id="UP000247755">
    <property type="component" value="Unassembled WGS sequence"/>
</dbReference>
<keyword evidence="1" id="KW-0812">Transmembrane</keyword>
<proteinExistence type="predicted"/>
<dbReference type="EMBL" id="QJJY01000028">
    <property type="protein sequence ID" value="PXX25298.1"/>
    <property type="molecule type" value="Genomic_DNA"/>
</dbReference>